<protein>
    <recommendedName>
        <fullName evidence="4">Secreted protein</fullName>
    </recommendedName>
</protein>
<evidence type="ECO:0000313" key="2">
    <source>
        <dbReference type="EMBL" id="KAF7947262.1"/>
    </source>
</evidence>
<feature type="signal peptide" evidence="1">
    <location>
        <begin position="1"/>
        <end position="20"/>
    </location>
</feature>
<comment type="caution">
    <text evidence="2">The sequence shown here is derived from an EMBL/GenBank/DDBJ whole genome shotgun (WGS) entry which is preliminary data.</text>
</comment>
<organism evidence="2 3">
    <name type="scientific">Botrytis byssoidea</name>
    <dbReference type="NCBI Taxonomy" id="139641"/>
    <lineage>
        <taxon>Eukaryota</taxon>
        <taxon>Fungi</taxon>
        <taxon>Dikarya</taxon>
        <taxon>Ascomycota</taxon>
        <taxon>Pezizomycotina</taxon>
        <taxon>Leotiomycetes</taxon>
        <taxon>Helotiales</taxon>
        <taxon>Sclerotiniaceae</taxon>
        <taxon>Botrytis</taxon>
    </lineage>
</organism>
<name>A0A9P5IQH9_9HELO</name>
<sequence length="114" mass="12395">MESPSSRGLVLRAILSALCAHPLPSTVTVTVKDIVQASACQRPRLQSFGLQTNTRPAFSSARIHASPETLFTLGTLNSRPRITDPHERPISSLSTGHCGYTIRKYGLTLERTGH</sequence>
<evidence type="ECO:0008006" key="4">
    <source>
        <dbReference type="Google" id="ProtNLM"/>
    </source>
</evidence>
<accession>A0A9P5IQH9</accession>
<proteinExistence type="predicted"/>
<dbReference type="AlphaFoldDB" id="A0A9P5IQH9"/>
<gene>
    <name evidence="2" type="ORF">EAE97_004511</name>
</gene>
<reference evidence="2 3" key="1">
    <citation type="journal article" date="2020" name="Genome Biol. Evol.">
        <title>Comparative genomics of Sclerotiniaceae.</title>
        <authorList>
            <person name="Valero Jimenez C.A."/>
            <person name="Steentjes M."/>
            <person name="Scholten O.E."/>
            <person name="Van Kan J.A.L."/>
        </authorList>
    </citation>
    <scope>NUCLEOTIDE SEQUENCE [LARGE SCALE GENOMIC DNA]</scope>
    <source>
        <strain evidence="2 3">MUCL 94</strain>
    </source>
</reference>
<dbReference type="RefSeq" id="XP_038734467.1">
    <property type="nucleotide sequence ID" value="XM_038875023.1"/>
</dbReference>
<dbReference type="EMBL" id="RCSW01000007">
    <property type="protein sequence ID" value="KAF7947262.1"/>
    <property type="molecule type" value="Genomic_DNA"/>
</dbReference>
<dbReference type="GeneID" id="62148100"/>
<keyword evidence="3" id="KW-1185">Reference proteome</keyword>
<feature type="chain" id="PRO_5040428438" description="Secreted protein" evidence="1">
    <location>
        <begin position="21"/>
        <end position="114"/>
    </location>
</feature>
<keyword evidence="1" id="KW-0732">Signal</keyword>
<dbReference type="Proteomes" id="UP000710849">
    <property type="component" value="Unassembled WGS sequence"/>
</dbReference>
<evidence type="ECO:0000256" key="1">
    <source>
        <dbReference type="SAM" id="SignalP"/>
    </source>
</evidence>
<evidence type="ECO:0000313" key="3">
    <source>
        <dbReference type="Proteomes" id="UP000710849"/>
    </source>
</evidence>